<dbReference type="Proteomes" id="UP000252100">
    <property type="component" value="Chromosome"/>
</dbReference>
<evidence type="ECO:0008006" key="3">
    <source>
        <dbReference type="Google" id="ProtNLM"/>
    </source>
</evidence>
<dbReference type="EMBL" id="CP031092">
    <property type="protein sequence ID" value="AXF54718.1"/>
    <property type="molecule type" value="Genomic_DNA"/>
</dbReference>
<gene>
    <name evidence="1" type="ORF">DT065_00890</name>
</gene>
<dbReference type="OrthoDB" id="2691912at2"/>
<proteinExistence type="predicted"/>
<protein>
    <recommendedName>
        <fullName evidence="3">LysM domain-containing protein</fullName>
    </recommendedName>
</protein>
<accession>A0A345BUT7</accession>
<keyword evidence="2" id="KW-1185">Reference proteome</keyword>
<evidence type="ECO:0000313" key="1">
    <source>
        <dbReference type="EMBL" id="AXF54718.1"/>
    </source>
</evidence>
<organism evidence="1 2">
    <name type="scientific">Salicibibacter kimchii</name>
    <dbReference type="NCBI Taxonomy" id="2099786"/>
    <lineage>
        <taxon>Bacteria</taxon>
        <taxon>Bacillati</taxon>
        <taxon>Bacillota</taxon>
        <taxon>Bacilli</taxon>
        <taxon>Bacillales</taxon>
        <taxon>Bacillaceae</taxon>
        <taxon>Salicibibacter</taxon>
    </lineage>
</organism>
<dbReference type="KEGG" id="rue:DT065_00890"/>
<name>A0A345BUT7_9BACI</name>
<sequence>MKKWIWILAIATVAFAIYYDVSRGTLPVADSSPETANETVEVTETHFDHTVDVEIEAGQTVLTIVEQLHDVGMPMKMEAIKNDFQYLNEGQPPEQLREGQVYTFPLYEG</sequence>
<reference evidence="1 2" key="1">
    <citation type="journal article" date="2018" name="J. Microbiol.">
        <title>Salicibibacter kimchii gen. nov., sp. nov., a moderately halophilic and alkalitolerant bacterium in the family Bacillaceae, isolated from kimchi.</title>
        <authorList>
            <person name="Jang J.Y."/>
            <person name="Oh Y.J."/>
            <person name="Lim S.K."/>
            <person name="Park H.K."/>
            <person name="Lee C."/>
            <person name="Kim J.Y."/>
            <person name="Lee M.A."/>
            <person name="Choi H.J."/>
        </authorList>
    </citation>
    <scope>NUCLEOTIDE SEQUENCE [LARGE SCALE GENOMIC DNA]</scope>
    <source>
        <strain evidence="1 2">NKC1-1</strain>
    </source>
</reference>
<dbReference type="AlphaFoldDB" id="A0A345BUT7"/>
<evidence type="ECO:0000313" key="2">
    <source>
        <dbReference type="Proteomes" id="UP000252100"/>
    </source>
</evidence>
<dbReference type="RefSeq" id="WP_114370052.1">
    <property type="nucleotide sequence ID" value="NZ_CP031092.1"/>
</dbReference>